<name>A0A2Z7AT25_9LAMI</name>
<dbReference type="PANTHER" id="PTHR31050:SF4">
    <property type="entry name" value="DUF1262 FAMILY PROTEIN (DUF1262)"/>
    <property type="match status" value="1"/>
</dbReference>
<dbReference type="AlphaFoldDB" id="A0A2Z7AT25"/>
<keyword evidence="2" id="KW-1185">Reference proteome</keyword>
<proteinExistence type="predicted"/>
<dbReference type="OrthoDB" id="1898393at2759"/>
<accession>A0A2Z7AT25</accession>
<evidence type="ECO:0000313" key="2">
    <source>
        <dbReference type="Proteomes" id="UP000250235"/>
    </source>
</evidence>
<dbReference type="Proteomes" id="UP000250235">
    <property type="component" value="Unassembled WGS sequence"/>
</dbReference>
<protein>
    <submittedName>
        <fullName evidence="1">Uncharacterized protein</fullName>
    </submittedName>
</protein>
<evidence type="ECO:0000313" key="1">
    <source>
        <dbReference type="EMBL" id="KZV24995.1"/>
    </source>
</evidence>
<sequence>MYAAKPRSLYLKYPGALTAQPPSEGTYSGNLPHLIGLPELSVPLYSKRSTPTVIGRWYTPFAFVREDEGNSNTISNIGDQMRQSLIYEWSLKQWWEEMYSCENGSNREDRNDNVVAMDVRVKRLVCLVRGMEADHKGAGLHRQDLEGFRWFGAGEMRRVGGVGLSLGVYEKLRGLQERRGWFDHNNGEKEIRVHGRKEIESGTQWRRFGCYVLVESFVLRRMDGTLLISFCFRDTNRIQCKWE</sequence>
<dbReference type="PANTHER" id="PTHR31050">
    <property type="entry name" value="OS08G0413200 PROTEIN"/>
    <property type="match status" value="1"/>
</dbReference>
<dbReference type="EMBL" id="KV012487">
    <property type="protein sequence ID" value="KZV24995.1"/>
    <property type="molecule type" value="Genomic_DNA"/>
</dbReference>
<reference evidence="1 2" key="1">
    <citation type="journal article" date="2015" name="Proc. Natl. Acad. Sci. U.S.A.">
        <title>The resurrection genome of Boea hygrometrica: A blueprint for survival of dehydration.</title>
        <authorList>
            <person name="Xiao L."/>
            <person name="Yang G."/>
            <person name="Zhang L."/>
            <person name="Yang X."/>
            <person name="Zhao S."/>
            <person name="Ji Z."/>
            <person name="Zhou Q."/>
            <person name="Hu M."/>
            <person name="Wang Y."/>
            <person name="Chen M."/>
            <person name="Xu Y."/>
            <person name="Jin H."/>
            <person name="Xiao X."/>
            <person name="Hu G."/>
            <person name="Bao F."/>
            <person name="Hu Y."/>
            <person name="Wan P."/>
            <person name="Li L."/>
            <person name="Deng X."/>
            <person name="Kuang T."/>
            <person name="Xiang C."/>
            <person name="Zhu J.K."/>
            <person name="Oliver M.J."/>
            <person name="He Y."/>
        </authorList>
    </citation>
    <scope>NUCLEOTIDE SEQUENCE [LARGE SCALE GENOMIC DNA]</scope>
    <source>
        <strain evidence="2">cv. XS01</strain>
    </source>
</reference>
<gene>
    <name evidence="1" type="ORF">F511_01965</name>
</gene>
<organism evidence="1 2">
    <name type="scientific">Dorcoceras hygrometricum</name>
    <dbReference type="NCBI Taxonomy" id="472368"/>
    <lineage>
        <taxon>Eukaryota</taxon>
        <taxon>Viridiplantae</taxon>
        <taxon>Streptophyta</taxon>
        <taxon>Embryophyta</taxon>
        <taxon>Tracheophyta</taxon>
        <taxon>Spermatophyta</taxon>
        <taxon>Magnoliopsida</taxon>
        <taxon>eudicotyledons</taxon>
        <taxon>Gunneridae</taxon>
        <taxon>Pentapetalae</taxon>
        <taxon>asterids</taxon>
        <taxon>lamiids</taxon>
        <taxon>Lamiales</taxon>
        <taxon>Gesneriaceae</taxon>
        <taxon>Didymocarpoideae</taxon>
        <taxon>Trichosporeae</taxon>
        <taxon>Loxocarpinae</taxon>
        <taxon>Dorcoceras</taxon>
    </lineage>
</organism>